<dbReference type="PANTHER" id="PTHR21646">
    <property type="entry name" value="UBIQUITIN CARBOXYL-TERMINAL HYDROLASE"/>
    <property type="match status" value="1"/>
</dbReference>
<dbReference type="CDD" id="cd02257">
    <property type="entry name" value="Peptidase_C19"/>
    <property type="match status" value="1"/>
</dbReference>
<dbReference type="SUPFAM" id="SSF54001">
    <property type="entry name" value="Cysteine proteinases"/>
    <property type="match status" value="1"/>
</dbReference>
<dbReference type="InterPro" id="IPR028889">
    <property type="entry name" value="USP"/>
</dbReference>
<evidence type="ECO:0000313" key="9">
    <source>
        <dbReference type="EMBL" id="QHT02945.1"/>
    </source>
</evidence>
<dbReference type="InterPro" id="IPR018200">
    <property type="entry name" value="USP_CS"/>
</dbReference>
<proteinExistence type="inferred from homology"/>
<dbReference type="AlphaFoldDB" id="A0A6C0CHB7"/>
<dbReference type="PROSITE" id="PS50235">
    <property type="entry name" value="USP_3"/>
    <property type="match status" value="1"/>
</dbReference>
<protein>
    <recommendedName>
        <fullName evidence="3">ubiquitinyl hydrolase 1</fullName>
        <ecNumber evidence="3">3.4.19.12</ecNumber>
    </recommendedName>
</protein>
<dbReference type="PROSITE" id="PS00973">
    <property type="entry name" value="USP_2"/>
    <property type="match status" value="1"/>
</dbReference>
<evidence type="ECO:0000259" key="8">
    <source>
        <dbReference type="PROSITE" id="PS50235"/>
    </source>
</evidence>
<keyword evidence="4" id="KW-0645">Protease</keyword>
<evidence type="ECO:0000256" key="2">
    <source>
        <dbReference type="ARBA" id="ARBA00009085"/>
    </source>
</evidence>
<keyword evidence="6" id="KW-0378">Hydrolase</keyword>
<name>A0A6C0CHB7_9ZZZZ</name>
<dbReference type="Gene3D" id="3.90.70.10">
    <property type="entry name" value="Cysteine proteinases"/>
    <property type="match status" value="1"/>
</dbReference>
<comment type="catalytic activity">
    <reaction evidence="1">
        <text>Thiol-dependent hydrolysis of ester, thioester, amide, peptide and isopeptide bonds formed by the C-terminal Gly of ubiquitin (a 76-residue protein attached to proteins as an intracellular targeting signal).</text>
        <dbReference type="EC" id="3.4.19.12"/>
    </reaction>
</comment>
<dbReference type="EMBL" id="MN739403">
    <property type="protein sequence ID" value="QHT02945.1"/>
    <property type="molecule type" value="Genomic_DNA"/>
</dbReference>
<reference evidence="9" key="1">
    <citation type="journal article" date="2020" name="Nature">
        <title>Giant virus diversity and host interactions through global metagenomics.</title>
        <authorList>
            <person name="Schulz F."/>
            <person name="Roux S."/>
            <person name="Paez-Espino D."/>
            <person name="Jungbluth S."/>
            <person name="Walsh D.A."/>
            <person name="Denef V.J."/>
            <person name="McMahon K.D."/>
            <person name="Konstantinidis K.T."/>
            <person name="Eloe-Fadrosh E.A."/>
            <person name="Kyrpides N.C."/>
            <person name="Woyke T."/>
        </authorList>
    </citation>
    <scope>NUCLEOTIDE SEQUENCE</scope>
    <source>
        <strain evidence="9">GVMAG-M-3300020727-4</strain>
    </source>
</reference>
<sequence length="298" mass="34697">MQGLNNLGATCSINSLLQVLYRNDKIKATILNSETPEGTITYELKDLFKVLESSSNSVNPGRFIHNFYEIFKNNFRKFEQNDICELYLFVIQKIHDETAISLTYSSNYSNIFDEHIYKIAKHNDFKKSKILDILQGSYLHSVECLNCGDINRTFEPFIYIDLDVNQESSIYDLLVHRFTNEVRCKDSWVCDKCKINSAYSKKTTVWKLPEVLFISLNRFQQNNIPIISNPKLNLQKEYSLNSIGLHYGNLENGHYVAMCLNKNNNRFYMYDDNVVNEISGEIIEKLLKSTNSYLISYD</sequence>
<feature type="domain" description="USP" evidence="8">
    <location>
        <begin position="2"/>
        <end position="298"/>
    </location>
</feature>
<keyword evidence="7" id="KW-0788">Thiol protease</keyword>
<dbReference type="InterPro" id="IPR038765">
    <property type="entry name" value="Papain-like_cys_pep_sf"/>
</dbReference>
<dbReference type="EC" id="3.4.19.12" evidence="3"/>
<evidence type="ECO:0000256" key="1">
    <source>
        <dbReference type="ARBA" id="ARBA00000707"/>
    </source>
</evidence>
<evidence type="ECO:0000256" key="6">
    <source>
        <dbReference type="ARBA" id="ARBA00022801"/>
    </source>
</evidence>
<evidence type="ECO:0000256" key="5">
    <source>
        <dbReference type="ARBA" id="ARBA00022786"/>
    </source>
</evidence>
<dbReference type="GO" id="GO:0006508">
    <property type="term" value="P:proteolysis"/>
    <property type="evidence" value="ECO:0007669"/>
    <property type="project" value="UniProtKB-KW"/>
</dbReference>
<evidence type="ECO:0000256" key="4">
    <source>
        <dbReference type="ARBA" id="ARBA00022670"/>
    </source>
</evidence>
<accession>A0A6C0CHB7</accession>
<evidence type="ECO:0000256" key="7">
    <source>
        <dbReference type="ARBA" id="ARBA00022807"/>
    </source>
</evidence>
<keyword evidence="5" id="KW-0833">Ubl conjugation pathway</keyword>
<dbReference type="InterPro" id="IPR050185">
    <property type="entry name" value="Ub_carboxyl-term_hydrolase"/>
</dbReference>
<dbReference type="PANTHER" id="PTHR21646:SF24">
    <property type="entry name" value="UBIQUITIN CARBOXYL-TERMINAL HYDROLASE"/>
    <property type="match status" value="1"/>
</dbReference>
<dbReference type="GO" id="GO:0004843">
    <property type="term" value="F:cysteine-type deubiquitinase activity"/>
    <property type="evidence" value="ECO:0007669"/>
    <property type="project" value="UniProtKB-EC"/>
</dbReference>
<dbReference type="GO" id="GO:0016579">
    <property type="term" value="P:protein deubiquitination"/>
    <property type="evidence" value="ECO:0007669"/>
    <property type="project" value="InterPro"/>
</dbReference>
<dbReference type="InterPro" id="IPR001394">
    <property type="entry name" value="Peptidase_C19_UCH"/>
</dbReference>
<organism evidence="9">
    <name type="scientific">viral metagenome</name>
    <dbReference type="NCBI Taxonomy" id="1070528"/>
    <lineage>
        <taxon>unclassified sequences</taxon>
        <taxon>metagenomes</taxon>
        <taxon>organismal metagenomes</taxon>
    </lineage>
</organism>
<dbReference type="Pfam" id="PF00443">
    <property type="entry name" value="UCH"/>
    <property type="match status" value="1"/>
</dbReference>
<comment type="similarity">
    <text evidence="2">Belongs to the peptidase C19 family.</text>
</comment>
<evidence type="ECO:0000256" key="3">
    <source>
        <dbReference type="ARBA" id="ARBA00012759"/>
    </source>
</evidence>